<comment type="caution">
    <text evidence="1">The sequence shown here is derived from an EMBL/GenBank/DDBJ whole genome shotgun (WGS) entry which is preliminary data.</text>
</comment>
<dbReference type="AlphaFoldDB" id="A0A7J7NZQ3"/>
<organism evidence="1 2">
    <name type="scientific">Kingdonia uniflora</name>
    <dbReference type="NCBI Taxonomy" id="39325"/>
    <lineage>
        <taxon>Eukaryota</taxon>
        <taxon>Viridiplantae</taxon>
        <taxon>Streptophyta</taxon>
        <taxon>Embryophyta</taxon>
        <taxon>Tracheophyta</taxon>
        <taxon>Spermatophyta</taxon>
        <taxon>Magnoliopsida</taxon>
        <taxon>Ranunculales</taxon>
        <taxon>Circaeasteraceae</taxon>
        <taxon>Kingdonia</taxon>
    </lineage>
</organism>
<feature type="non-terminal residue" evidence="1">
    <location>
        <position position="1"/>
    </location>
</feature>
<evidence type="ECO:0000313" key="1">
    <source>
        <dbReference type="EMBL" id="KAF6172669.1"/>
    </source>
</evidence>
<protein>
    <submittedName>
        <fullName evidence="1">Uncharacterized protein</fullName>
    </submittedName>
</protein>
<proteinExistence type="predicted"/>
<name>A0A7J7NZQ3_9MAGN</name>
<accession>A0A7J7NZQ3</accession>
<evidence type="ECO:0000313" key="2">
    <source>
        <dbReference type="Proteomes" id="UP000541444"/>
    </source>
</evidence>
<dbReference type="OrthoDB" id="1936888at2759"/>
<gene>
    <name evidence="1" type="ORF">GIB67_041992</name>
</gene>
<dbReference type="Proteomes" id="UP000541444">
    <property type="component" value="Unassembled WGS sequence"/>
</dbReference>
<reference evidence="1 2" key="1">
    <citation type="journal article" date="2020" name="IScience">
        <title>Genome Sequencing of the Endangered Kingdonia uniflora (Circaeasteraceae, Ranunculales) Reveals Potential Mechanisms of Evolutionary Specialization.</title>
        <authorList>
            <person name="Sun Y."/>
            <person name="Deng T."/>
            <person name="Zhang A."/>
            <person name="Moore M.J."/>
            <person name="Landis J.B."/>
            <person name="Lin N."/>
            <person name="Zhang H."/>
            <person name="Zhang X."/>
            <person name="Huang J."/>
            <person name="Zhang X."/>
            <person name="Sun H."/>
            <person name="Wang H."/>
        </authorList>
    </citation>
    <scope>NUCLEOTIDE SEQUENCE [LARGE SCALE GENOMIC DNA]</scope>
    <source>
        <strain evidence="1">TB1705</strain>
        <tissue evidence="1">Leaf</tissue>
    </source>
</reference>
<sequence>MNNLLAKDARDAELQGVITEVPEIIMRCISRDEVALAIAKKVIYSDEDRKFNKDITIEAATEFSIFLLQTLVAQEPGISVSELHNLVDALV</sequence>
<keyword evidence="2" id="KW-1185">Reference proteome</keyword>
<dbReference type="EMBL" id="JACGCM010000412">
    <property type="protein sequence ID" value="KAF6172669.1"/>
    <property type="molecule type" value="Genomic_DNA"/>
</dbReference>